<dbReference type="EMBL" id="JACHJL010000008">
    <property type="protein sequence ID" value="MBB5936374.1"/>
    <property type="molecule type" value="Genomic_DNA"/>
</dbReference>
<evidence type="ECO:0000313" key="7">
    <source>
        <dbReference type="Proteomes" id="UP000588098"/>
    </source>
</evidence>
<dbReference type="EC" id="2.3.1.180" evidence="6"/>
<dbReference type="RefSeq" id="WP_184572991.1">
    <property type="nucleotide sequence ID" value="NZ_JACHJL010000008.1"/>
</dbReference>
<accession>A0A7W9V034</accession>
<keyword evidence="2 6" id="KW-0808">Transferase</keyword>
<dbReference type="GO" id="GO:0004315">
    <property type="term" value="F:3-oxoacyl-[acyl-carrier-protein] synthase activity"/>
    <property type="evidence" value="ECO:0007669"/>
    <property type="project" value="InterPro"/>
</dbReference>
<name>A0A7W9V034_9ACTN</name>
<protein>
    <submittedName>
        <fullName evidence="6">3-oxoacyl-[acyl-carrier-protein] synthase-3</fullName>
        <ecNumber evidence="6">2.3.1.180</ecNumber>
    </submittedName>
</protein>
<dbReference type="Gene3D" id="3.40.47.10">
    <property type="match status" value="2"/>
</dbReference>
<evidence type="ECO:0000259" key="5">
    <source>
        <dbReference type="Pfam" id="PF08545"/>
    </source>
</evidence>
<evidence type="ECO:0000256" key="1">
    <source>
        <dbReference type="ARBA" id="ARBA00022490"/>
    </source>
</evidence>
<organism evidence="6 7">
    <name type="scientific">Streptomyces zagrosensis</name>
    <dbReference type="NCBI Taxonomy" id="1042984"/>
    <lineage>
        <taxon>Bacteria</taxon>
        <taxon>Bacillati</taxon>
        <taxon>Actinomycetota</taxon>
        <taxon>Actinomycetes</taxon>
        <taxon>Kitasatosporales</taxon>
        <taxon>Streptomycetaceae</taxon>
        <taxon>Streptomyces</taxon>
    </lineage>
</organism>
<dbReference type="PANTHER" id="PTHR34069:SF2">
    <property type="entry name" value="BETA-KETOACYL-[ACYL-CARRIER-PROTEIN] SYNTHASE III"/>
    <property type="match status" value="1"/>
</dbReference>
<keyword evidence="3 6" id="KW-0012">Acyltransferase</keyword>
<proteinExistence type="predicted"/>
<evidence type="ECO:0000256" key="3">
    <source>
        <dbReference type="ARBA" id="ARBA00023315"/>
    </source>
</evidence>
<dbReference type="Proteomes" id="UP000588098">
    <property type="component" value="Unassembled WGS sequence"/>
</dbReference>
<dbReference type="SUPFAM" id="SSF53901">
    <property type="entry name" value="Thiolase-like"/>
    <property type="match status" value="1"/>
</dbReference>
<feature type="domain" description="Beta-ketoacyl-[acyl-carrier-protein] synthase III N-terminal" evidence="5">
    <location>
        <begin position="114"/>
        <end position="182"/>
    </location>
</feature>
<dbReference type="AlphaFoldDB" id="A0A7W9V034"/>
<dbReference type="GO" id="GO:0006633">
    <property type="term" value="P:fatty acid biosynthetic process"/>
    <property type="evidence" value="ECO:0007669"/>
    <property type="project" value="InterPro"/>
</dbReference>
<dbReference type="PANTHER" id="PTHR34069">
    <property type="entry name" value="3-OXOACYL-[ACYL-CARRIER-PROTEIN] SYNTHASE 3"/>
    <property type="match status" value="1"/>
</dbReference>
<dbReference type="CDD" id="cd00827">
    <property type="entry name" value="init_cond_enzymes"/>
    <property type="match status" value="1"/>
</dbReference>
<dbReference type="InterPro" id="IPR013747">
    <property type="entry name" value="ACP_syn_III_C"/>
</dbReference>
<keyword evidence="1" id="KW-0963">Cytoplasm</keyword>
<keyword evidence="7" id="KW-1185">Reference proteome</keyword>
<dbReference type="Pfam" id="PF08545">
    <property type="entry name" value="ACP_syn_III"/>
    <property type="match status" value="1"/>
</dbReference>
<comment type="caution">
    <text evidence="6">The sequence shown here is derived from an EMBL/GenBank/DDBJ whole genome shotgun (WGS) entry which is preliminary data.</text>
</comment>
<evidence type="ECO:0000259" key="4">
    <source>
        <dbReference type="Pfam" id="PF08541"/>
    </source>
</evidence>
<sequence length="356" mass="37614">MSIPVYIASAAAWIPPAESAAEAVAAGNYSADDNATNKIPCLPVASDEISVPDMGAIAGRKALDRAAAVVGDQVDLILHASIYHQGRDHHWNSAPYIQRELGVTGAFALNVEGMSNGGMAAVDLAMAQLEAGRGTSALITTADRFCPPGFDRWRGSYGIVFGDGSTALVLSTTGGFARIHAIASATDASLEPLHRGIVPFTNAYGVVVDENLRTPKKSYLEEVGAESVLQRAEKTLMSVVSKVLGRTGHKLDDFAKILLPNMGHMMMEDQFLKPLGISAERTLWNWGRYAGHLGAGDLAAATARLVEKKEVSQGDLVLLIGTGGGYSVTVAVLEIESVPEWPEATTDFVLPADVTQ</sequence>
<reference evidence="6 7" key="1">
    <citation type="submission" date="2020-08" db="EMBL/GenBank/DDBJ databases">
        <title>Genomic Encyclopedia of Type Strains, Phase III (KMG-III): the genomes of soil and plant-associated and newly described type strains.</title>
        <authorList>
            <person name="Whitman W."/>
        </authorList>
    </citation>
    <scope>NUCLEOTIDE SEQUENCE [LARGE SCALE GENOMIC DNA]</scope>
    <source>
        <strain evidence="6 7">CECT 8305</strain>
    </source>
</reference>
<feature type="domain" description="Beta-ketoacyl-[acyl-carrier-protein] synthase III C-terminal" evidence="4">
    <location>
        <begin position="246"/>
        <end position="335"/>
    </location>
</feature>
<dbReference type="GO" id="GO:0044550">
    <property type="term" value="P:secondary metabolite biosynthetic process"/>
    <property type="evidence" value="ECO:0007669"/>
    <property type="project" value="TreeGrafter"/>
</dbReference>
<dbReference type="InterPro" id="IPR016039">
    <property type="entry name" value="Thiolase-like"/>
</dbReference>
<evidence type="ECO:0000256" key="2">
    <source>
        <dbReference type="ARBA" id="ARBA00022679"/>
    </source>
</evidence>
<gene>
    <name evidence="6" type="ORF">FHS42_003449</name>
</gene>
<dbReference type="Pfam" id="PF08541">
    <property type="entry name" value="ACP_syn_III_C"/>
    <property type="match status" value="1"/>
</dbReference>
<evidence type="ECO:0000313" key="6">
    <source>
        <dbReference type="EMBL" id="MBB5936374.1"/>
    </source>
</evidence>
<dbReference type="InterPro" id="IPR013751">
    <property type="entry name" value="ACP_syn_III_N"/>
</dbReference>
<dbReference type="GO" id="GO:0033818">
    <property type="term" value="F:beta-ketoacyl-acyl-carrier-protein synthase III activity"/>
    <property type="evidence" value="ECO:0007669"/>
    <property type="project" value="UniProtKB-EC"/>
</dbReference>